<dbReference type="Pfam" id="PF11187">
    <property type="entry name" value="Mbeg1-like"/>
    <property type="match status" value="1"/>
</dbReference>
<dbReference type="EMBL" id="MZGT01000024">
    <property type="protein sequence ID" value="OPJ62313.1"/>
    <property type="molecule type" value="Genomic_DNA"/>
</dbReference>
<dbReference type="OrthoDB" id="9769481at2"/>
<gene>
    <name evidence="1" type="ORF">CLCHR_20490</name>
</gene>
<evidence type="ECO:0000313" key="2">
    <source>
        <dbReference type="Proteomes" id="UP000191056"/>
    </source>
</evidence>
<accession>A0A1V4IQX5</accession>
<protein>
    <recommendedName>
        <fullName evidence="3">DUF2974 domain-containing protein</fullName>
    </recommendedName>
</protein>
<keyword evidence="2" id="KW-1185">Reference proteome</keyword>
<dbReference type="STRING" id="225345.CLCHR_20490"/>
<evidence type="ECO:0008006" key="3">
    <source>
        <dbReference type="Google" id="ProtNLM"/>
    </source>
</evidence>
<dbReference type="Proteomes" id="UP000191056">
    <property type="component" value="Unassembled WGS sequence"/>
</dbReference>
<dbReference type="InterPro" id="IPR029058">
    <property type="entry name" value="AB_hydrolase_fold"/>
</dbReference>
<reference evidence="1 2" key="1">
    <citation type="submission" date="2017-03" db="EMBL/GenBank/DDBJ databases">
        <title>Genome sequence of Clostridium chromiireducens DSM 23318.</title>
        <authorList>
            <person name="Poehlein A."/>
            <person name="Daniel R."/>
        </authorList>
    </citation>
    <scope>NUCLEOTIDE SEQUENCE [LARGE SCALE GENOMIC DNA]</scope>
    <source>
        <strain evidence="1 2">DSM 23318</strain>
    </source>
</reference>
<organism evidence="1 2">
    <name type="scientific">Clostridium chromiireducens</name>
    <dbReference type="NCBI Taxonomy" id="225345"/>
    <lineage>
        <taxon>Bacteria</taxon>
        <taxon>Bacillati</taxon>
        <taxon>Bacillota</taxon>
        <taxon>Clostridia</taxon>
        <taxon>Eubacteriales</taxon>
        <taxon>Clostridiaceae</taxon>
        <taxon>Clostridium</taxon>
    </lineage>
</organism>
<proteinExistence type="predicted"/>
<dbReference type="InterPro" id="IPR024499">
    <property type="entry name" value="Mbeg1-like"/>
</dbReference>
<dbReference type="SUPFAM" id="SSF53474">
    <property type="entry name" value="alpha/beta-Hydrolases"/>
    <property type="match status" value="1"/>
</dbReference>
<evidence type="ECO:0000313" key="1">
    <source>
        <dbReference type="EMBL" id="OPJ62313.1"/>
    </source>
</evidence>
<dbReference type="AlphaFoldDB" id="A0A1V4IQX5"/>
<sequence>MYNSYFEELILLDILINLEWNAYEDEKLIDIVKDLIRNGNYNYLMDEIGECTIKMLKSDWLFVLEKILSNQRLIDLRIKNVDEYYKNGMKYVCLVDQENNAIVVFRGTATTEEWEDNGQGAYEYETKEQIDALNFINGLNYEKITVTGHSKGGNKAQYTAVLSPKVTKCISINGQGFSNEFINKYSFDISRNEEKIISINAKYDYVSCLFNNISNECHYLKTLIQTNPFDYHKAHILLDPTGGLRPETDEAIISNIINKFSTYIISDLPKDVSKLVVDRVIDIVEMVLCRDENGGNIFQEMGKYLLMECYESSVEYKEIFSISFVIAEVLILPLLFWSDLILAEETKSKDVIKDIINKIIAIGESKIIKLKLIDKTQINLIDKLSKAIHELTERLEKEI</sequence>
<dbReference type="Gene3D" id="3.40.50.1820">
    <property type="entry name" value="alpha/beta hydrolase"/>
    <property type="match status" value="1"/>
</dbReference>
<name>A0A1V4IQX5_9CLOT</name>
<dbReference type="RefSeq" id="WP_079439607.1">
    <property type="nucleotide sequence ID" value="NZ_MZGT01000024.1"/>
</dbReference>
<comment type="caution">
    <text evidence="1">The sequence shown here is derived from an EMBL/GenBank/DDBJ whole genome shotgun (WGS) entry which is preliminary data.</text>
</comment>